<feature type="transmembrane region" description="Helical" evidence="9">
    <location>
        <begin position="151"/>
        <end position="184"/>
    </location>
</feature>
<keyword evidence="5" id="KW-1278">Translocase</keyword>
<evidence type="ECO:0000313" key="11">
    <source>
        <dbReference type="EMBL" id="QNJ34123.1"/>
    </source>
</evidence>
<evidence type="ECO:0000256" key="9">
    <source>
        <dbReference type="SAM" id="Phobius"/>
    </source>
</evidence>
<dbReference type="AlphaFoldDB" id="A0A7H9SN68"/>
<feature type="transmembrane region" description="Helical" evidence="9">
    <location>
        <begin position="113"/>
        <end position="139"/>
    </location>
</feature>
<dbReference type="InterPro" id="IPR000298">
    <property type="entry name" value="Cyt_c_oxidase-like_su3"/>
</dbReference>
<protein>
    <recommendedName>
        <fullName evidence="3 8">Cytochrome c oxidase subunit 3</fullName>
    </recommendedName>
</protein>
<evidence type="ECO:0000256" key="8">
    <source>
        <dbReference type="RuleBase" id="RU003375"/>
    </source>
</evidence>
<evidence type="ECO:0000256" key="6">
    <source>
        <dbReference type="ARBA" id="ARBA00022989"/>
    </source>
</evidence>
<dbReference type="Pfam" id="PF00510">
    <property type="entry name" value="COX3"/>
    <property type="match status" value="1"/>
</dbReference>
<evidence type="ECO:0000256" key="7">
    <source>
        <dbReference type="ARBA" id="ARBA00023136"/>
    </source>
</evidence>
<dbReference type="Gene3D" id="1.20.120.80">
    <property type="entry name" value="Cytochrome c oxidase, subunit III, four-helix bundle"/>
    <property type="match status" value="1"/>
</dbReference>
<evidence type="ECO:0000256" key="3">
    <source>
        <dbReference type="ARBA" id="ARBA00015944"/>
    </source>
</evidence>
<feature type="transmembrane region" description="Helical" evidence="9">
    <location>
        <begin position="27"/>
        <end position="44"/>
    </location>
</feature>
<comment type="similarity">
    <text evidence="2 8">Belongs to the cytochrome c oxidase subunit 3 family.</text>
</comment>
<dbReference type="CDD" id="cd00386">
    <property type="entry name" value="Heme_Cu_Oxidase_III_like"/>
    <property type="match status" value="1"/>
</dbReference>
<evidence type="ECO:0000256" key="2">
    <source>
        <dbReference type="ARBA" id="ARBA00010581"/>
    </source>
</evidence>
<dbReference type="PANTHER" id="PTHR11403">
    <property type="entry name" value="CYTOCHROME C OXIDASE SUBUNIT III"/>
    <property type="match status" value="1"/>
</dbReference>
<accession>A0A7H9SN68</accession>
<reference evidence="11" key="1">
    <citation type="journal article" date="2019" name="Mitochondrial DNA Part B Resour">
        <title>Complete mitogenome of the dog cucumber tapeworm Dipylidium caninum (Cestoda, Dilepididae) from Southwest China.</title>
        <authorList>
            <person name="Xie Y."/>
            <person name="Liu Y."/>
            <person name="Gu X."/>
            <person name="Meng X."/>
            <person name="Wang L."/>
            <person name="Li Y."/>
            <person name="Zhou X."/>
            <person name="Zheng Y."/>
            <person name="Zuo Z."/>
            <person name="Yang G."/>
        </authorList>
    </citation>
    <scope>NUCLEOTIDE SEQUENCE</scope>
</reference>
<evidence type="ECO:0000256" key="5">
    <source>
        <dbReference type="ARBA" id="ARBA00022967"/>
    </source>
</evidence>
<dbReference type="EMBL" id="MN099047">
    <property type="protein sequence ID" value="QNJ34123.1"/>
    <property type="molecule type" value="Genomic_DNA"/>
</dbReference>
<dbReference type="PANTHER" id="PTHR11403:SF7">
    <property type="entry name" value="CYTOCHROME C OXIDASE SUBUNIT 3"/>
    <property type="match status" value="1"/>
</dbReference>
<dbReference type="InterPro" id="IPR013833">
    <property type="entry name" value="Cyt_c_oxidase_su3_a-hlx"/>
</dbReference>
<comment type="function">
    <text evidence="8">Component of the cytochrome c oxidase, the last enzyme in the mitochondrial electron transport chain which drives oxidative phosphorylation. The respiratory chain contains 3 multisubunit complexes succinate dehydrogenase (complex II, CII), ubiquinol-cytochrome c oxidoreductase (cytochrome b-c1 complex, complex III, CIII) and cytochrome c oxidase (complex IV, CIV), that cooperate to transfer electrons derived from NADH and succinate to molecular oxygen, creating an electrochemical gradient over the inner membrane that drives transmembrane transport and the ATP synthase. Cytochrome c oxidase is the component of the respiratory chain that catalyzes the reduction of oxygen to water. Electrons originating from reduced cytochrome c in the intermembrane space (IMS) are transferred via the dinuclear copper A center (CU(A)) of subunit 2 and heme A of subunit 1 to the active site in subunit 1, a binuclear center (BNC) formed by heme A3 and copper B (CU(B)). The BNC reduces molecular oxygen to 2 water molecules using 4 electrons from cytochrome c in the IMS and 4 protons from the mitochondrial matrix.</text>
</comment>
<geneLocation type="mitochondrion" evidence="11"/>
<dbReference type="InterPro" id="IPR035973">
    <property type="entry name" value="Cyt_c_oxidase_su3-like_sf"/>
</dbReference>
<dbReference type="SUPFAM" id="SSF81452">
    <property type="entry name" value="Cytochrome c oxidase subunit III-like"/>
    <property type="match status" value="1"/>
</dbReference>
<evidence type="ECO:0000256" key="4">
    <source>
        <dbReference type="ARBA" id="ARBA00022692"/>
    </source>
</evidence>
<keyword evidence="7 9" id="KW-0472">Membrane</keyword>
<dbReference type="GO" id="GO:0019646">
    <property type="term" value="P:aerobic electron transport chain"/>
    <property type="evidence" value="ECO:0007669"/>
    <property type="project" value="InterPro"/>
</dbReference>
<dbReference type="GO" id="GO:0004129">
    <property type="term" value="F:cytochrome-c oxidase activity"/>
    <property type="evidence" value="ECO:0007669"/>
    <property type="project" value="InterPro"/>
</dbReference>
<gene>
    <name evidence="11" type="primary">COX3</name>
</gene>
<keyword evidence="8 11" id="KW-0496">Mitochondrion</keyword>
<organism evidence="11">
    <name type="scientific">Dipylidium caninum</name>
    <name type="common">Double-pored dog tapeworm</name>
    <dbReference type="NCBI Taxonomy" id="66787"/>
    <lineage>
        <taxon>Eukaryota</taxon>
        <taxon>Metazoa</taxon>
        <taxon>Spiralia</taxon>
        <taxon>Lophotrochozoa</taxon>
        <taxon>Platyhelminthes</taxon>
        <taxon>Cestoda</taxon>
        <taxon>Eucestoda</taxon>
        <taxon>Cyclophyllidea</taxon>
        <taxon>Dipylidiidae</taxon>
        <taxon>Dipylidium</taxon>
    </lineage>
</organism>
<comment type="subcellular location">
    <subcellularLocation>
        <location evidence="1">Membrane</location>
        <topology evidence="1">Multi-pass membrane protein</topology>
    </subcellularLocation>
</comment>
<evidence type="ECO:0000259" key="10">
    <source>
        <dbReference type="PROSITE" id="PS50253"/>
    </source>
</evidence>
<dbReference type="InterPro" id="IPR024791">
    <property type="entry name" value="Cyt_c/ubiquinol_Oxase_su3"/>
</dbReference>
<feature type="domain" description="Heme-copper oxidase subunit III family profile" evidence="10">
    <location>
        <begin position="1"/>
        <end position="215"/>
    </location>
</feature>
<dbReference type="PROSITE" id="PS50253">
    <property type="entry name" value="COX3"/>
    <property type="match status" value="1"/>
</dbReference>
<feature type="transmembrane region" description="Helical" evidence="9">
    <location>
        <begin position="196"/>
        <end position="214"/>
    </location>
</feature>
<dbReference type="GO" id="GO:0016020">
    <property type="term" value="C:membrane"/>
    <property type="evidence" value="ECO:0007669"/>
    <property type="project" value="UniProtKB-SubCell"/>
</dbReference>
<keyword evidence="6 9" id="KW-1133">Transmembrane helix</keyword>
<proteinExistence type="inferred from homology"/>
<sequence>MLSFIPLYVASFVGFLLYGLFMWDVNIIFFEFFCFLLLLVFFCFDDIVDNFHYESAFWLFILSEVIIFGTLIVGCLYFDRWCYINLSSAIEIPFLGCFLLLGSSITITGFHHLLGWSWSWVLLLFTIVLGLCFVVLQIYEMNEVFINIFDSSFHAISFCVVGLHFSHVLLGVVGLITVLVCGVARMGVYRCTVMTWYWHFVDYVWLFVYMFVYVC</sequence>
<feature type="transmembrane region" description="Helical" evidence="9">
    <location>
        <begin position="56"/>
        <end position="77"/>
    </location>
</feature>
<evidence type="ECO:0000256" key="1">
    <source>
        <dbReference type="ARBA" id="ARBA00004141"/>
    </source>
</evidence>
<keyword evidence="4 8" id="KW-0812">Transmembrane</keyword>
<name>A0A7H9SN68_DIPCN</name>